<dbReference type="InterPro" id="IPR008279">
    <property type="entry name" value="PEP-util_enz_mobile_dom"/>
</dbReference>
<feature type="region of interest" description="Disordered" evidence="1">
    <location>
        <begin position="243"/>
        <end position="271"/>
    </location>
</feature>
<organism evidence="3 4">
    <name type="scientific">Actinophytocola glycyrrhizae</name>
    <dbReference type="NCBI Taxonomy" id="2044873"/>
    <lineage>
        <taxon>Bacteria</taxon>
        <taxon>Bacillati</taxon>
        <taxon>Actinomycetota</taxon>
        <taxon>Actinomycetes</taxon>
        <taxon>Pseudonocardiales</taxon>
        <taxon>Pseudonocardiaceae</taxon>
    </lineage>
</organism>
<evidence type="ECO:0000313" key="3">
    <source>
        <dbReference type="EMBL" id="MFC4852437.1"/>
    </source>
</evidence>
<dbReference type="RefSeq" id="WP_378054146.1">
    <property type="nucleotide sequence ID" value="NZ_JBHSIS010000002.1"/>
</dbReference>
<keyword evidence="4" id="KW-1185">Reference proteome</keyword>
<dbReference type="SUPFAM" id="SSF51735">
    <property type="entry name" value="NAD(P)-binding Rossmann-fold domains"/>
    <property type="match status" value="1"/>
</dbReference>
<dbReference type="EMBL" id="JBHSIS010000002">
    <property type="protein sequence ID" value="MFC4852437.1"/>
    <property type="molecule type" value="Genomic_DNA"/>
</dbReference>
<reference evidence="4" key="1">
    <citation type="journal article" date="2019" name="Int. J. Syst. Evol. Microbiol.">
        <title>The Global Catalogue of Microorganisms (GCM) 10K type strain sequencing project: providing services to taxonomists for standard genome sequencing and annotation.</title>
        <authorList>
            <consortium name="The Broad Institute Genomics Platform"/>
            <consortium name="The Broad Institute Genome Sequencing Center for Infectious Disease"/>
            <person name="Wu L."/>
            <person name="Ma J."/>
        </authorList>
    </citation>
    <scope>NUCLEOTIDE SEQUENCE [LARGE SCALE GENOMIC DNA]</scope>
    <source>
        <strain evidence="4">ZS-22-S1</strain>
    </source>
</reference>
<dbReference type="InterPro" id="IPR051549">
    <property type="entry name" value="PEP_Utilizing_Enz"/>
</dbReference>
<protein>
    <submittedName>
        <fullName evidence="3">PEP-utilizing enzyme</fullName>
    </submittedName>
</protein>
<evidence type="ECO:0000259" key="2">
    <source>
        <dbReference type="Pfam" id="PF00391"/>
    </source>
</evidence>
<gene>
    <name evidence="3" type="ORF">ACFPCV_02895</name>
</gene>
<sequence length="843" mass="89427">MMRVLISGVTADLGRAFARAALGAGHDVLGVGTEAHRDLPPDVAFTAGDAATAESLVAGTDVVVHLSPVDREVPESGGIPALRRLANAAARHGIRFVVPIAHGPDAADADKVVRDSGAQHVVVRTAPLGGRLLDWQACRTVATLLTAPRDTQWRLLHHDDLVRFLLHAITSDRVGVVTLSAPDVLLAAAARDSLRGVSARGIPVHPAMSTSDRKGSARDWGFECGWTSAEVVADLARGARGRKLTKDGAQPDPARLPIPATVPPRRRRPEDGTTLASVALPSMAVEMDDRIDPRYPVFAAQQTAELFPGPLTPLSIDVHTSGLRAAGRTLAGLLGLPTTVAEEWASRGHAVFGHHLYAGVSALAAAPPPGWSERTVTDQLIGPRADADLFPLERPARRGVVARMGAWVRFAGVARRYRVSVRDFAAAAEQEHSADVSALSDGALAVRALLLRDRLAEGWTLTQLGQYVAYFTGAPLRKRAKADIAVLGRGVDVENEPVYAAVAGLAELLGADDDLRALAEWGDVDAVRQKSPEFGALFDEVLARIGHRGPCETELAGSPFGQRPELVFAAALSAARRPKPEPEPTPAEPKPEPEQPSTPQAAEKSEEDTPELAAESTTDTPVRAKRTVVEKLAIAGRRQRDTAIDATVRYTDELRGLVREWGRRQVHAGRLVDVDDAFYLTLDELLSPPADALRRIEHRRADRERLRQVRMPAVVSGSWRPEAAVDPVPEGKQLHGFGVSPGVVEGLVRVLTDDKADVEPGEVAVVRVADAGRAALFGPAAAIVTDLGGPLSRAAVVARELGIPCVTGARDASARLAPGTLVRVDGTSGDVLVLAPAPITVPN</sequence>
<feature type="region of interest" description="Disordered" evidence="1">
    <location>
        <begin position="575"/>
        <end position="624"/>
    </location>
</feature>
<dbReference type="PANTHER" id="PTHR43615:SF1">
    <property type="entry name" value="PPDK_N DOMAIN-CONTAINING PROTEIN"/>
    <property type="match status" value="1"/>
</dbReference>
<evidence type="ECO:0000256" key="1">
    <source>
        <dbReference type="SAM" id="MobiDB-lite"/>
    </source>
</evidence>
<dbReference type="Pfam" id="PF00391">
    <property type="entry name" value="PEP-utilizers"/>
    <property type="match status" value="1"/>
</dbReference>
<dbReference type="Proteomes" id="UP001595859">
    <property type="component" value="Unassembled WGS sequence"/>
</dbReference>
<dbReference type="Gene3D" id="3.40.50.720">
    <property type="entry name" value="NAD(P)-binding Rossmann-like Domain"/>
    <property type="match status" value="1"/>
</dbReference>
<dbReference type="InterPro" id="IPR036637">
    <property type="entry name" value="Phosphohistidine_dom_sf"/>
</dbReference>
<dbReference type="SUPFAM" id="SSF52009">
    <property type="entry name" value="Phosphohistidine domain"/>
    <property type="match status" value="1"/>
</dbReference>
<proteinExistence type="predicted"/>
<dbReference type="InterPro" id="IPR036291">
    <property type="entry name" value="NAD(P)-bd_dom_sf"/>
</dbReference>
<feature type="domain" description="PEP-utilising enzyme mobile" evidence="2">
    <location>
        <begin position="759"/>
        <end position="829"/>
    </location>
</feature>
<evidence type="ECO:0000313" key="4">
    <source>
        <dbReference type="Proteomes" id="UP001595859"/>
    </source>
</evidence>
<accession>A0ABV9RW00</accession>
<dbReference type="Gene3D" id="3.50.30.10">
    <property type="entry name" value="Phosphohistidine domain"/>
    <property type="match status" value="1"/>
</dbReference>
<dbReference type="PANTHER" id="PTHR43615">
    <property type="entry name" value="PHOSPHOENOLPYRUVATE SYNTHASE-RELATED"/>
    <property type="match status" value="1"/>
</dbReference>
<name>A0ABV9RW00_9PSEU</name>
<comment type="caution">
    <text evidence="3">The sequence shown here is derived from an EMBL/GenBank/DDBJ whole genome shotgun (WGS) entry which is preliminary data.</text>
</comment>